<reference evidence="1 2" key="1">
    <citation type="submission" date="2020-04" db="EMBL/GenBank/DDBJ databases">
        <authorList>
            <person name="Alioto T."/>
            <person name="Alioto T."/>
            <person name="Gomez Garrido J."/>
        </authorList>
    </citation>
    <scope>NUCLEOTIDE SEQUENCE [LARGE SCALE GENOMIC DNA]</scope>
</reference>
<accession>A0A8S1BZW3</accession>
<protein>
    <submittedName>
        <fullName evidence="1">Uncharacterized protein</fullName>
    </submittedName>
</protein>
<dbReference type="EMBL" id="CADEPI010000006">
    <property type="protein sequence ID" value="CAB3361349.1"/>
    <property type="molecule type" value="Genomic_DNA"/>
</dbReference>
<dbReference type="Proteomes" id="UP000494165">
    <property type="component" value="Unassembled WGS sequence"/>
</dbReference>
<keyword evidence="2" id="KW-1185">Reference proteome</keyword>
<name>A0A8S1BZW3_9INSE</name>
<proteinExistence type="predicted"/>
<organism evidence="1 2">
    <name type="scientific">Cloeon dipterum</name>
    <dbReference type="NCBI Taxonomy" id="197152"/>
    <lineage>
        <taxon>Eukaryota</taxon>
        <taxon>Metazoa</taxon>
        <taxon>Ecdysozoa</taxon>
        <taxon>Arthropoda</taxon>
        <taxon>Hexapoda</taxon>
        <taxon>Insecta</taxon>
        <taxon>Pterygota</taxon>
        <taxon>Palaeoptera</taxon>
        <taxon>Ephemeroptera</taxon>
        <taxon>Pisciforma</taxon>
        <taxon>Baetidae</taxon>
        <taxon>Cloeon</taxon>
    </lineage>
</organism>
<evidence type="ECO:0000313" key="2">
    <source>
        <dbReference type="Proteomes" id="UP000494165"/>
    </source>
</evidence>
<evidence type="ECO:0000313" key="1">
    <source>
        <dbReference type="EMBL" id="CAB3361349.1"/>
    </source>
</evidence>
<sequence>MLIQKDWTIKPWKTRNLQNLLKTSFITASLPKYPLWAHLKLTQPWNPFSQEKWLHLDSKRVVPTLLKVPYLVLPLHLDTS</sequence>
<comment type="caution">
    <text evidence="1">The sequence shown here is derived from an EMBL/GenBank/DDBJ whole genome shotgun (WGS) entry which is preliminary data.</text>
</comment>
<gene>
    <name evidence="1" type="ORF">CLODIP_2_CD15783</name>
</gene>
<dbReference type="AlphaFoldDB" id="A0A8S1BZW3"/>